<evidence type="ECO:0000256" key="1">
    <source>
        <dbReference type="SAM" id="Coils"/>
    </source>
</evidence>
<evidence type="ECO:0000313" key="3">
    <source>
        <dbReference type="EMBL" id="POU67982.1"/>
    </source>
</evidence>
<gene>
    <name evidence="3" type="ORF">C3430_02540</name>
</gene>
<keyword evidence="2" id="KW-0472">Membrane</keyword>
<dbReference type="AlphaFoldDB" id="A0A2S4S2A7"/>
<protein>
    <submittedName>
        <fullName evidence="3">Uncharacterized protein</fullName>
    </submittedName>
</protein>
<evidence type="ECO:0000313" key="4">
    <source>
        <dbReference type="Proteomes" id="UP000237003"/>
    </source>
</evidence>
<proteinExistence type="predicted"/>
<dbReference type="RefSeq" id="WP_071698775.1">
    <property type="nucleotide sequence ID" value="NZ_PQLX01000001.1"/>
</dbReference>
<comment type="caution">
    <text evidence="3">The sequence shown here is derived from an EMBL/GenBank/DDBJ whole genome shotgun (WGS) entry which is preliminary data.</text>
</comment>
<feature type="coiled-coil region" evidence="1">
    <location>
        <begin position="124"/>
        <end position="151"/>
    </location>
</feature>
<accession>A0A2S4S2A7</accession>
<dbReference type="OrthoDB" id="6630229at2"/>
<reference evidence="3 4" key="1">
    <citation type="submission" date="2018-01" db="EMBL/GenBank/DDBJ databases">
        <title>Complete genome sequences of 14 Citrobacter spp. isolated from plant in Canada.</title>
        <authorList>
            <person name="Bhandare S.G."/>
            <person name="Colavecchio A."/>
            <person name="Jeukens J."/>
            <person name="Emond-Rheault J.-G."/>
            <person name="Freschi L."/>
            <person name="Hamel J."/>
            <person name="Kukavica-Ibrulj I."/>
            <person name="Levesque R."/>
            <person name="Goodridge L."/>
        </authorList>
    </citation>
    <scope>NUCLEOTIDE SEQUENCE [LARGE SCALE GENOMIC DNA]</scope>
    <source>
        <strain evidence="3 4">S1285</strain>
    </source>
</reference>
<dbReference type="EMBL" id="PQLX01000001">
    <property type="protein sequence ID" value="POU67982.1"/>
    <property type="molecule type" value="Genomic_DNA"/>
</dbReference>
<keyword evidence="2" id="KW-1133">Transmembrane helix</keyword>
<organism evidence="3 4">
    <name type="scientific">Citrobacter amalonaticus</name>
    <dbReference type="NCBI Taxonomy" id="35703"/>
    <lineage>
        <taxon>Bacteria</taxon>
        <taxon>Pseudomonadati</taxon>
        <taxon>Pseudomonadota</taxon>
        <taxon>Gammaproteobacteria</taxon>
        <taxon>Enterobacterales</taxon>
        <taxon>Enterobacteriaceae</taxon>
        <taxon>Citrobacter</taxon>
    </lineage>
</organism>
<sequence length="163" mass="18938">MYSLSKYVFYTTLILYVLTLLTVSYVGVYLTYVAIPVIVVSGLLMKLLGKRKSKSGEVSNVVARVLNDTNVGLERFNEGMHWFNEKNRIINEKTKPLNEQIHAIRMKMIEPEVKLKYESDPEKRKTLNALIESMEKDIRIIESQKDEIKMAIEIDIARKRINE</sequence>
<feature type="transmembrane region" description="Helical" evidence="2">
    <location>
        <begin position="7"/>
        <end position="26"/>
    </location>
</feature>
<dbReference type="Proteomes" id="UP000237003">
    <property type="component" value="Unassembled WGS sequence"/>
</dbReference>
<evidence type="ECO:0000256" key="2">
    <source>
        <dbReference type="SAM" id="Phobius"/>
    </source>
</evidence>
<keyword evidence="2" id="KW-0812">Transmembrane</keyword>
<keyword evidence="1" id="KW-0175">Coiled coil</keyword>
<name>A0A2S4S2A7_CITAM</name>